<organism evidence="9 10">
    <name type="scientific">Wickerhamiella sorbophila</name>
    <dbReference type="NCBI Taxonomy" id="45607"/>
    <lineage>
        <taxon>Eukaryota</taxon>
        <taxon>Fungi</taxon>
        <taxon>Dikarya</taxon>
        <taxon>Ascomycota</taxon>
        <taxon>Saccharomycotina</taxon>
        <taxon>Dipodascomycetes</taxon>
        <taxon>Dipodascales</taxon>
        <taxon>Trichomonascaceae</taxon>
        <taxon>Wickerhamiella</taxon>
    </lineage>
</organism>
<evidence type="ECO:0000256" key="2">
    <source>
        <dbReference type="ARBA" id="ARBA00007778"/>
    </source>
</evidence>
<dbReference type="Pfam" id="PF04110">
    <property type="entry name" value="APG12"/>
    <property type="match status" value="1"/>
</dbReference>
<dbReference type="GO" id="GO:0097352">
    <property type="term" value="P:autophagosome maturation"/>
    <property type="evidence" value="ECO:0007669"/>
    <property type="project" value="TreeGrafter"/>
</dbReference>
<keyword evidence="7" id="KW-0472">Membrane</keyword>
<dbReference type="PANTHER" id="PTHR13385">
    <property type="entry name" value="AUTOPHAGY PROTEIN 12"/>
    <property type="match status" value="1"/>
</dbReference>
<dbReference type="PANTHER" id="PTHR13385:SF0">
    <property type="entry name" value="UBIQUITIN-LIKE PROTEIN ATG12"/>
    <property type="match status" value="1"/>
</dbReference>
<keyword evidence="7" id="KW-0653">Protein transport</keyword>
<dbReference type="GO" id="GO:0000045">
    <property type="term" value="P:autophagosome assembly"/>
    <property type="evidence" value="ECO:0007669"/>
    <property type="project" value="InterPro"/>
</dbReference>
<dbReference type="CDD" id="cd01612">
    <property type="entry name" value="Ubl_ATG12"/>
    <property type="match status" value="1"/>
</dbReference>
<feature type="compositionally biased region" description="Polar residues" evidence="8">
    <location>
        <begin position="24"/>
        <end position="36"/>
    </location>
</feature>
<dbReference type="GO" id="GO:0034274">
    <property type="term" value="C:Atg12-Atg5-Atg16 complex"/>
    <property type="evidence" value="ECO:0007669"/>
    <property type="project" value="TreeGrafter"/>
</dbReference>
<feature type="compositionally biased region" description="Basic and acidic residues" evidence="8">
    <location>
        <begin position="1"/>
        <end position="15"/>
    </location>
</feature>
<evidence type="ECO:0000256" key="6">
    <source>
        <dbReference type="ARBA" id="ARBA00023006"/>
    </source>
</evidence>
<dbReference type="SUPFAM" id="SSF54236">
    <property type="entry name" value="Ubiquitin-like"/>
    <property type="match status" value="1"/>
</dbReference>
<keyword evidence="7" id="KW-0813">Transport</keyword>
<comment type="subunit">
    <text evidence="7">Forms a conjugate with ATG5.</text>
</comment>
<dbReference type="GO" id="GO:0000421">
    <property type="term" value="C:autophagosome membrane"/>
    <property type="evidence" value="ECO:0007669"/>
    <property type="project" value="TreeGrafter"/>
</dbReference>
<dbReference type="AlphaFoldDB" id="A0A2T0FIT1"/>
<comment type="caution">
    <text evidence="9">The sequence shown here is derived from an EMBL/GenBank/DDBJ whole genome shotgun (WGS) entry which is preliminary data.</text>
</comment>
<dbReference type="RefSeq" id="XP_024664840.1">
    <property type="nucleotide sequence ID" value="XM_024809072.1"/>
</dbReference>
<reference evidence="9 10" key="1">
    <citation type="submission" date="2017-04" db="EMBL/GenBank/DDBJ databases">
        <title>Genome sequencing of [Candida] sorbophila.</title>
        <authorList>
            <person name="Ahn J.O."/>
        </authorList>
    </citation>
    <scope>NUCLEOTIDE SEQUENCE [LARGE SCALE GENOMIC DNA]</scope>
    <source>
        <strain evidence="9 10">DS02</strain>
    </source>
</reference>
<sequence length="128" mass="14059">MSNLDETPKPEEETAVKGPVGALTDNSSNEPASQSADLTIPKITVRFRPMGGTKRLQTTMFKVSSEHEFSTLVTFLRRKLNFAPQNSLFCYINASFSPALDARLEDLSQAYAVEGVLNVYYCATVAFG</sequence>
<evidence type="ECO:0000256" key="7">
    <source>
        <dbReference type="RuleBase" id="RU361201"/>
    </source>
</evidence>
<comment type="subcellular location">
    <subcellularLocation>
        <location evidence="1 7">Preautophagosomal structure membrane</location>
        <topology evidence="1 7">Peripheral membrane protein</topology>
    </subcellularLocation>
</comment>
<dbReference type="OrthoDB" id="10003551at2759"/>
<dbReference type="EMBL" id="NDIQ01000021">
    <property type="protein sequence ID" value="PRT54895.1"/>
    <property type="molecule type" value="Genomic_DNA"/>
</dbReference>
<evidence type="ECO:0000256" key="1">
    <source>
        <dbReference type="ARBA" id="ARBA00004623"/>
    </source>
</evidence>
<dbReference type="GO" id="GO:0015031">
    <property type="term" value="P:protein transport"/>
    <property type="evidence" value="ECO:0007669"/>
    <property type="project" value="UniProtKB-KW"/>
</dbReference>
<dbReference type="GO" id="GO:0034727">
    <property type="term" value="P:piecemeal microautophagy of the nucleus"/>
    <property type="evidence" value="ECO:0007669"/>
    <property type="project" value="TreeGrafter"/>
</dbReference>
<evidence type="ECO:0000256" key="3">
    <source>
        <dbReference type="ARBA" id="ARBA00015875"/>
    </source>
</evidence>
<comment type="function">
    <text evidence="7">Ubiquitin-like protein involved in cytoplasm to vacuole transport (Cvt), autophagy vesicles formation, mitophagy, and nucleophagy.</text>
</comment>
<dbReference type="GO" id="GO:0061723">
    <property type="term" value="P:glycophagy"/>
    <property type="evidence" value="ECO:0007669"/>
    <property type="project" value="TreeGrafter"/>
</dbReference>
<gene>
    <name evidence="9" type="ORF">B9G98_02515</name>
</gene>
<name>A0A2T0FIT1_9ASCO</name>
<dbReference type="InterPro" id="IPR007242">
    <property type="entry name" value="Atg12"/>
</dbReference>
<accession>A0A2T0FIT1</accession>
<dbReference type="STRING" id="45607.A0A2T0FIT1"/>
<evidence type="ECO:0000313" key="10">
    <source>
        <dbReference type="Proteomes" id="UP000238350"/>
    </source>
</evidence>
<dbReference type="GO" id="GO:0000422">
    <property type="term" value="P:autophagy of mitochondrion"/>
    <property type="evidence" value="ECO:0007669"/>
    <property type="project" value="TreeGrafter"/>
</dbReference>
<evidence type="ECO:0000256" key="8">
    <source>
        <dbReference type="SAM" id="MobiDB-lite"/>
    </source>
</evidence>
<keyword evidence="10" id="KW-1185">Reference proteome</keyword>
<protein>
    <recommendedName>
        <fullName evidence="3 7">Ubiquitin-like protein ATG12</fullName>
    </recommendedName>
</protein>
<dbReference type="InterPro" id="IPR029071">
    <property type="entry name" value="Ubiquitin-like_domsf"/>
</dbReference>
<evidence type="ECO:0000313" key="9">
    <source>
        <dbReference type="EMBL" id="PRT54895.1"/>
    </source>
</evidence>
<dbReference type="GO" id="GO:0019776">
    <property type="term" value="F:Atg8-family ligase activity"/>
    <property type="evidence" value="ECO:0007669"/>
    <property type="project" value="TreeGrafter"/>
</dbReference>
<feature type="region of interest" description="Disordered" evidence="8">
    <location>
        <begin position="1"/>
        <end position="36"/>
    </location>
</feature>
<proteinExistence type="inferred from homology"/>
<keyword evidence="4 7" id="KW-1017">Isopeptide bond</keyword>
<dbReference type="GeneID" id="36516263"/>
<comment type="similarity">
    <text evidence="2 7">Belongs to the ATG12 family.</text>
</comment>
<keyword evidence="6 7" id="KW-0072">Autophagy</keyword>
<dbReference type="GO" id="GO:0034045">
    <property type="term" value="C:phagophore assembly site membrane"/>
    <property type="evidence" value="ECO:0007669"/>
    <property type="project" value="UniProtKB-SubCell"/>
</dbReference>
<dbReference type="Proteomes" id="UP000238350">
    <property type="component" value="Unassembled WGS sequence"/>
</dbReference>
<dbReference type="Gene3D" id="3.10.20.90">
    <property type="entry name" value="Phosphatidylinositol 3-kinase Catalytic Subunit, Chain A, domain 1"/>
    <property type="match status" value="1"/>
</dbReference>
<evidence type="ECO:0000256" key="5">
    <source>
        <dbReference type="ARBA" id="ARBA00022786"/>
    </source>
</evidence>
<evidence type="ECO:0000256" key="4">
    <source>
        <dbReference type="ARBA" id="ARBA00022499"/>
    </source>
</evidence>
<keyword evidence="5 7" id="KW-0833">Ubl conjugation pathway</keyword>